<dbReference type="SUPFAM" id="SSF54171">
    <property type="entry name" value="DNA-binding domain"/>
    <property type="match status" value="1"/>
</dbReference>
<dbReference type="PROSITE" id="PS51032">
    <property type="entry name" value="AP2_ERF"/>
    <property type="match status" value="1"/>
</dbReference>
<dbReference type="Pfam" id="PF00847">
    <property type="entry name" value="AP2"/>
    <property type="match status" value="1"/>
</dbReference>
<keyword evidence="2" id="KW-0805">Transcription regulation</keyword>
<feature type="region of interest" description="Disordered" evidence="6">
    <location>
        <begin position="1"/>
        <end position="29"/>
    </location>
</feature>
<name>A0A8G0YL46_9POAL</name>
<evidence type="ECO:0000256" key="1">
    <source>
        <dbReference type="ARBA" id="ARBA00004123"/>
    </source>
</evidence>
<dbReference type="GO" id="GO:0003700">
    <property type="term" value="F:DNA-binding transcription factor activity"/>
    <property type="evidence" value="ECO:0007669"/>
    <property type="project" value="InterPro"/>
</dbReference>
<dbReference type="CDD" id="cd00018">
    <property type="entry name" value="AP2"/>
    <property type="match status" value="1"/>
</dbReference>
<evidence type="ECO:0000259" key="7">
    <source>
        <dbReference type="PROSITE" id="PS51032"/>
    </source>
</evidence>
<accession>A0A8G0YL46</accession>
<keyword evidence="4" id="KW-0804">Transcription</keyword>
<feature type="compositionally biased region" description="Gly residues" evidence="6">
    <location>
        <begin position="11"/>
        <end position="24"/>
    </location>
</feature>
<protein>
    <submittedName>
        <fullName evidence="8">ERF1.5</fullName>
    </submittedName>
</protein>
<feature type="domain" description="AP2/ERF" evidence="7">
    <location>
        <begin position="26"/>
        <end position="83"/>
    </location>
</feature>
<dbReference type="SMART" id="SM00380">
    <property type="entry name" value="AP2"/>
    <property type="match status" value="1"/>
</dbReference>
<evidence type="ECO:0000256" key="3">
    <source>
        <dbReference type="ARBA" id="ARBA00023125"/>
    </source>
</evidence>
<dbReference type="PANTHER" id="PTHR31677">
    <property type="entry name" value="AP2 DOMAIN CLASS TRANSCRIPTION FACTOR"/>
    <property type="match status" value="1"/>
</dbReference>
<reference evidence="8" key="1">
    <citation type="journal article" date="2020" name="Zist Fanavarii Giyahani Zirai">
        <title>Identification of the ERF gene family in Aeluropus littoralis halophyte plant and analysis of their expression pattern in response to salt stress.</title>
        <authorList>
            <person name="Hashemipetroudi S."/>
            <person name="Mohammadi S."/>
        </authorList>
    </citation>
    <scope>NUCLEOTIDE SEQUENCE</scope>
</reference>
<dbReference type="GO" id="GO:0003677">
    <property type="term" value="F:DNA binding"/>
    <property type="evidence" value="ECO:0007669"/>
    <property type="project" value="UniProtKB-KW"/>
</dbReference>
<dbReference type="InterPro" id="IPR001471">
    <property type="entry name" value="AP2/ERF_dom"/>
</dbReference>
<dbReference type="InterPro" id="IPR016177">
    <property type="entry name" value="DNA-bd_dom_sf"/>
</dbReference>
<evidence type="ECO:0000256" key="2">
    <source>
        <dbReference type="ARBA" id="ARBA00023015"/>
    </source>
</evidence>
<dbReference type="GO" id="GO:0005634">
    <property type="term" value="C:nucleus"/>
    <property type="evidence" value="ECO:0007669"/>
    <property type="project" value="UniProtKB-SubCell"/>
</dbReference>
<comment type="subcellular location">
    <subcellularLocation>
        <location evidence="1">Nucleus</location>
    </subcellularLocation>
</comment>
<keyword evidence="5" id="KW-0539">Nucleus</keyword>
<keyword evidence="3" id="KW-0238">DNA-binding</keyword>
<evidence type="ECO:0000313" key="8">
    <source>
        <dbReference type="EMBL" id="QYY53011.1"/>
    </source>
</evidence>
<dbReference type="FunFam" id="3.30.730.10:FF:000001">
    <property type="entry name" value="Ethylene-responsive transcription factor 2"/>
    <property type="match status" value="1"/>
</dbReference>
<dbReference type="InterPro" id="IPR036955">
    <property type="entry name" value="AP2/ERF_dom_sf"/>
</dbReference>
<dbReference type="EMBL" id="MT605976">
    <property type="protein sequence ID" value="QYY53011.1"/>
    <property type="molecule type" value="mRNA"/>
</dbReference>
<sequence>MDPTLREMMSQGGGGGGVRGGGGDAHYRGVRKRPWGRYAAEIRDPLKKTRVWLGTFDTPVEAALAYDRAARALRGSKARTNFPDHDVHHLHLLPPPFPRQAPPRPIRLGGVDPNGPSAPWRFVYFQQAPSTAAAPLPLAAGAPTSTVLELGSGQRRGCLPFDLNEAPSS</sequence>
<dbReference type="PRINTS" id="PR00367">
    <property type="entry name" value="ETHRSPELEMNT"/>
</dbReference>
<dbReference type="AlphaFoldDB" id="A0A8G0YL46"/>
<dbReference type="PANTHER" id="PTHR31677:SF202">
    <property type="entry name" value="ETHYLENE-RESPONSIVE TRANSCRIPTION FACTOR 12"/>
    <property type="match status" value="1"/>
</dbReference>
<proteinExistence type="evidence at transcript level"/>
<gene>
    <name evidence="8" type="ORF">Alg9166</name>
</gene>
<evidence type="ECO:0000256" key="6">
    <source>
        <dbReference type="SAM" id="MobiDB-lite"/>
    </source>
</evidence>
<organism evidence="8">
    <name type="scientific">Aeluropus littoralis</name>
    <dbReference type="NCBI Taxonomy" id="110874"/>
    <lineage>
        <taxon>Eukaryota</taxon>
        <taxon>Viridiplantae</taxon>
        <taxon>Streptophyta</taxon>
        <taxon>Embryophyta</taxon>
        <taxon>Tracheophyta</taxon>
        <taxon>Spermatophyta</taxon>
        <taxon>Magnoliopsida</taxon>
        <taxon>Liliopsida</taxon>
        <taxon>Poales</taxon>
        <taxon>Poaceae</taxon>
        <taxon>PACMAD clade</taxon>
        <taxon>Chloridoideae</taxon>
        <taxon>Cynodonteae</taxon>
        <taxon>Aeluropodinae</taxon>
        <taxon>Aeluropus</taxon>
    </lineage>
</organism>
<dbReference type="Gene3D" id="3.30.730.10">
    <property type="entry name" value="AP2/ERF domain"/>
    <property type="match status" value="1"/>
</dbReference>
<evidence type="ECO:0000256" key="4">
    <source>
        <dbReference type="ARBA" id="ARBA00023163"/>
    </source>
</evidence>
<evidence type="ECO:0000256" key="5">
    <source>
        <dbReference type="ARBA" id="ARBA00023242"/>
    </source>
</evidence>